<evidence type="ECO:0000256" key="2">
    <source>
        <dbReference type="ARBA" id="ARBA00021315"/>
    </source>
</evidence>
<evidence type="ECO:0000256" key="1">
    <source>
        <dbReference type="ARBA" id="ARBA00009441"/>
    </source>
</evidence>
<comment type="caution">
    <text evidence="10">The sequence shown here is derived from an EMBL/GenBank/DDBJ whole genome shotgun (WGS) entry which is preliminary data.</text>
</comment>
<feature type="non-terminal residue" evidence="10">
    <location>
        <position position="1"/>
    </location>
</feature>
<sequence length="405" mass="43608">IETVSIRNIANIPHLEFSPGPLTVISGENGAGKSSVVGAVSAALKGGSTSGMLRRGSSKGEVVLTLDRDGVPVVVTRRFTKKGSPLEVTEGGVPVSGPQGYLNEIIDAVVSNPDAFKQATPKEQVRMLLQASGVEVPLVEIATITGEPCVASGSAAEVIEQWRERIYHARTLENRAAKEHGATVTSLEASLLPEVGDVTEQAAALTQKAVDLAAEAEARREAARNKRNEAVDEVNRVLSAELQAIGDEVKPLLEEGLLELERLQAAKTAFDKAEGTRSVMEESRTKWDAAESRSIKMDRQLEQLEELRARVLGEIDIPGIDIADGEIRLNGIPFSSLSDSEKTKVAVNVARMRQAEAPVMFLDRMEILDDRNWESFCAHAAEHGIQVFAARRTDGPLKVEPNGKA</sequence>
<evidence type="ECO:0000256" key="3">
    <source>
        <dbReference type="ARBA" id="ARBA00022741"/>
    </source>
</evidence>
<dbReference type="InterPro" id="IPR038729">
    <property type="entry name" value="Rad50/SbcC_AAA"/>
</dbReference>
<dbReference type="Pfam" id="PF13476">
    <property type="entry name" value="AAA_23"/>
    <property type="match status" value="1"/>
</dbReference>
<reference evidence="10" key="1">
    <citation type="journal article" date="2015" name="Nature">
        <title>Complex archaea that bridge the gap between prokaryotes and eukaryotes.</title>
        <authorList>
            <person name="Spang A."/>
            <person name="Saw J.H."/>
            <person name="Jorgensen S.L."/>
            <person name="Zaremba-Niedzwiedzka K."/>
            <person name="Martijn J."/>
            <person name="Lind A.E."/>
            <person name="van Eijk R."/>
            <person name="Schleper C."/>
            <person name="Guy L."/>
            <person name="Ettema T.J."/>
        </authorList>
    </citation>
    <scope>NUCLEOTIDE SEQUENCE</scope>
</reference>
<evidence type="ECO:0000256" key="5">
    <source>
        <dbReference type="ARBA" id="ARBA00022840"/>
    </source>
</evidence>
<accession>A0A0F9H371</accession>
<dbReference type="GO" id="GO:0006302">
    <property type="term" value="P:double-strand break repair"/>
    <property type="evidence" value="ECO:0007669"/>
    <property type="project" value="InterPro"/>
</dbReference>
<gene>
    <name evidence="10" type="ORF">LCGC14_1753430</name>
</gene>
<dbReference type="EMBL" id="LAZR01016204">
    <property type="protein sequence ID" value="KKM05514.1"/>
    <property type="molecule type" value="Genomic_DNA"/>
</dbReference>
<evidence type="ECO:0000256" key="6">
    <source>
        <dbReference type="ARBA" id="ARBA00023204"/>
    </source>
</evidence>
<keyword evidence="6" id="KW-0234">DNA repair</keyword>
<dbReference type="GO" id="GO:0006310">
    <property type="term" value="P:DNA recombination"/>
    <property type="evidence" value="ECO:0007669"/>
    <property type="project" value="InterPro"/>
</dbReference>
<keyword evidence="3" id="KW-0547">Nucleotide-binding</keyword>
<proteinExistence type="inferred from homology"/>
<protein>
    <recommendedName>
        <fullName evidence="2">DNA repair protein RecN</fullName>
    </recommendedName>
    <alternativeName>
        <fullName evidence="7">Recombination protein N</fullName>
    </alternativeName>
</protein>
<dbReference type="InterPro" id="IPR004604">
    <property type="entry name" value="DNA_recomb/repair_RecN"/>
</dbReference>
<dbReference type="AlphaFoldDB" id="A0A0F9H371"/>
<evidence type="ECO:0000313" key="10">
    <source>
        <dbReference type="EMBL" id="KKM05514.1"/>
    </source>
</evidence>
<dbReference type="GO" id="GO:0016887">
    <property type="term" value="F:ATP hydrolysis activity"/>
    <property type="evidence" value="ECO:0007669"/>
    <property type="project" value="InterPro"/>
</dbReference>
<dbReference type="InterPro" id="IPR027417">
    <property type="entry name" value="P-loop_NTPase"/>
</dbReference>
<feature type="coiled-coil region" evidence="8">
    <location>
        <begin position="206"/>
        <end position="233"/>
    </location>
</feature>
<comment type="similarity">
    <text evidence="1">Belongs to the RecN family.</text>
</comment>
<organism evidence="10">
    <name type="scientific">marine sediment metagenome</name>
    <dbReference type="NCBI Taxonomy" id="412755"/>
    <lineage>
        <taxon>unclassified sequences</taxon>
        <taxon>metagenomes</taxon>
        <taxon>ecological metagenomes</taxon>
    </lineage>
</organism>
<dbReference type="PANTHER" id="PTHR11059:SF0">
    <property type="entry name" value="DNA REPAIR PROTEIN RECN"/>
    <property type="match status" value="1"/>
</dbReference>
<dbReference type="SUPFAM" id="SSF52540">
    <property type="entry name" value="P-loop containing nucleoside triphosphate hydrolases"/>
    <property type="match status" value="1"/>
</dbReference>
<dbReference type="Gene3D" id="3.40.50.300">
    <property type="entry name" value="P-loop containing nucleotide triphosphate hydrolases"/>
    <property type="match status" value="1"/>
</dbReference>
<dbReference type="GO" id="GO:0005524">
    <property type="term" value="F:ATP binding"/>
    <property type="evidence" value="ECO:0007669"/>
    <property type="project" value="UniProtKB-KW"/>
</dbReference>
<evidence type="ECO:0000259" key="9">
    <source>
        <dbReference type="Pfam" id="PF13476"/>
    </source>
</evidence>
<evidence type="ECO:0000256" key="7">
    <source>
        <dbReference type="ARBA" id="ARBA00033408"/>
    </source>
</evidence>
<dbReference type="PANTHER" id="PTHR11059">
    <property type="entry name" value="DNA REPAIR PROTEIN RECN"/>
    <property type="match status" value="1"/>
</dbReference>
<name>A0A0F9H371_9ZZZZ</name>
<feature type="domain" description="Rad50/SbcC-type AAA" evidence="9">
    <location>
        <begin position="13"/>
        <end position="295"/>
    </location>
</feature>
<keyword evidence="8" id="KW-0175">Coiled coil</keyword>
<evidence type="ECO:0000256" key="4">
    <source>
        <dbReference type="ARBA" id="ARBA00022763"/>
    </source>
</evidence>
<keyword evidence="4" id="KW-0227">DNA damage</keyword>
<evidence type="ECO:0000256" key="8">
    <source>
        <dbReference type="SAM" id="Coils"/>
    </source>
</evidence>
<keyword evidence="5" id="KW-0067">ATP-binding</keyword>